<dbReference type="PANTHER" id="PTHR42973:SF53">
    <property type="entry name" value="FAD-BINDING PCMH-TYPE DOMAIN-CONTAINING PROTEIN-RELATED"/>
    <property type="match status" value="1"/>
</dbReference>
<sequence length="1082" mass="117767">MSKLLTVFGATGNQGGSVVRTVLADAILSKQFKIRGISRDASKPAAQALIAKGVEVVAADMTSKSSLAEAIKGSDTVFLVTTPDFMAGGGTQEQLHGKNVADVAAEAGVNHLIYSSLLHVTNTTNGRLKHVVHFDDKAEVEQYIRSKGIPSTFVLPGYFMSNFTALQMIRKGDDGVYTLSYPVSDQARFPLIDTESDVGKFVVAAIRNKSTVIGKQVLAAAEYYTPTRIVSGFQEVTGKAARFVPIDAETYKSFLPGPLADEMLENHLFIEEPGYYAGKDLKESLDLLAGVGLKATSWKEFLEANKSAFHAARSTRPAEIAQDVKRILDLELLHHYTVSTAPTLSGDPVTRNYFLVGVPQLGFSHPYVLYSVLALAASHLAHFRPESRQYYYAHSKARHNMATSMAAPLLSNISITNLIPMHSFSIMTLFIAFANLRDEEDDSNEFLPSWLPLFRGVRTVLQSNNGAIYTSPISYLFYSVKVNEIWQTKISDVEALVDFQGYIEESTPEDDPTRELLLNAFQDLRRALVVYYGEDLGNEAKVKAFFTWLYKIPDEFLALLRNKNNKALSGTAAMLLSMLLADGVQGQPLNNTQGVTLTGFPPCDALITANLSHAVYLPASPRYNELVETYWSLNSRRRPWCFVLPGNTDEVSQTINALRDAGDGAGDWHIAIRSGAHSTDNSNNIVEGITIDLSQLNATVYNEKTTHASVGTGARWLSVFSELETHGRFATGGREGAVGVGGFLLGGGVSWYSQRTGFGCDSVVNYEVVLASGDVINANATVNSDLYRALKGGGNNFGVVTRFDIETFPFTNVTLETRSISGEYANEVADAIADFPNHDQSLADNAFIGMLSYSPKSEVKGINFQVTNINTLGRSNTTAYDAINRIPTLAPSTKATISPIVAANSSSVAAATRNVGAGSMMIATDARVVRYAIEQHAALVESLNATLGAQNFSTLMDFQPHPAYIAEIGAQKGGNVLGLDQSPKNRLMMVSAITLYSDKTEEDYPAAFQLLAAMKERILAFSRSVGKGEEFKYMNYGDAIQDVLGSYGPENVDRIRCAAKKYDPEGFFQHRVPGGFKIDRVA</sequence>
<comment type="caution">
    <text evidence="7">The sequence shown here is derived from an EMBL/GenBank/DDBJ whole genome shotgun (WGS) entry which is preliminary data.</text>
</comment>
<reference evidence="7" key="2">
    <citation type="submission" date="2020-11" db="EMBL/GenBank/DDBJ databases">
        <title>Whole genome sequencing of Colletotrichum sp.</title>
        <authorList>
            <person name="Li H."/>
        </authorList>
    </citation>
    <scope>NUCLEOTIDE SEQUENCE</scope>
    <source>
        <strain evidence="7">CkLH20</strain>
    </source>
</reference>
<name>A0A9P6LLQ8_9PEZI</name>
<dbReference type="InterPro" id="IPR006094">
    <property type="entry name" value="Oxid_FAD_bind_N"/>
</dbReference>
<dbReference type="PANTHER" id="PTHR42973">
    <property type="entry name" value="BINDING OXIDOREDUCTASE, PUTATIVE (AFU_ORTHOLOGUE AFUA_1G17690)-RELATED"/>
    <property type="match status" value="1"/>
</dbReference>
<keyword evidence="2" id="KW-0285">Flavoprotein</keyword>
<dbReference type="Pfam" id="PF01565">
    <property type="entry name" value="FAD_binding_4"/>
    <property type="match status" value="1"/>
</dbReference>
<comment type="similarity">
    <text evidence="1">Belongs to the oxygen-dependent FAD-linked oxidoreductase family.</text>
</comment>
<dbReference type="InterPro" id="IPR016166">
    <property type="entry name" value="FAD-bd_PCMH"/>
</dbReference>
<dbReference type="GO" id="GO:0071949">
    <property type="term" value="F:FAD binding"/>
    <property type="evidence" value="ECO:0007669"/>
    <property type="project" value="InterPro"/>
</dbReference>
<dbReference type="SUPFAM" id="SSF56176">
    <property type="entry name" value="FAD-binding/transporter-associated domain-like"/>
    <property type="match status" value="1"/>
</dbReference>
<dbReference type="InterPro" id="IPR008030">
    <property type="entry name" value="NmrA-like"/>
</dbReference>
<reference evidence="7" key="1">
    <citation type="submission" date="2020-03" db="EMBL/GenBank/DDBJ databases">
        <authorList>
            <person name="He L."/>
        </authorList>
    </citation>
    <scope>NUCLEOTIDE SEQUENCE</scope>
    <source>
        <strain evidence="7">CkLH20</strain>
    </source>
</reference>
<gene>
    <name evidence="7" type="ORF">CkaCkLH20_05200</name>
</gene>
<dbReference type="InterPro" id="IPR016169">
    <property type="entry name" value="FAD-bd_PCMH_sub2"/>
</dbReference>
<dbReference type="Gene3D" id="3.30.465.10">
    <property type="match status" value="1"/>
</dbReference>
<dbReference type="Gene3D" id="3.40.50.720">
    <property type="entry name" value="NAD(P)-binding Rossmann-like Domain"/>
    <property type="match status" value="1"/>
</dbReference>
<keyword evidence="4" id="KW-0560">Oxidoreductase</keyword>
<protein>
    <submittedName>
        <fullName evidence="7">FAD binding domain-containing protein</fullName>
    </submittedName>
</protein>
<dbReference type="InterPro" id="IPR050416">
    <property type="entry name" value="FAD-linked_Oxidoreductase"/>
</dbReference>
<dbReference type="Pfam" id="PF11951">
    <property type="entry name" value="Fungal_trans_2"/>
    <property type="match status" value="1"/>
</dbReference>
<dbReference type="GO" id="GO:0016491">
    <property type="term" value="F:oxidoreductase activity"/>
    <property type="evidence" value="ECO:0007669"/>
    <property type="project" value="UniProtKB-KW"/>
</dbReference>
<keyword evidence="5" id="KW-0539">Nucleus</keyword>
<accession>A0A9P6LLQ8</accession>
<dbReference type="Proteomes" id="UP000781932">
    <property type="component" value="Unassembled WGS sequence"/>
</dbReference>
<organism evidence="7 8">
    <name type="scientific">Colletotrichum karsti</name>
    <dbReference type="NCBI Taxonomy" id="1095194"/>
    <lineage>
        <taxon>Eukaryota</taxon>
        <taxon>Fungi</taxon>
        <taxon>Dikarya</taxon>
        <taxon>Ascomycota</taxon>
        <taxon>Pezizomycotina</taxon>
        <taxon>Sordariomycetes</taxon>
        <taxon>Hypocreomycetidae</taxon>
        <taxon>Glomerellales</taxon>
        <taxon>Glomerellaceae</taxon>
        <taxon>Colletotrichum</taxon>
        <taxon>Colletotrichum boninense species complex</taxon>
    </lineage>
</organism>
<dbReference type="GeneID" id="62160993"/>
<dbReference type="RefSeq" id="XP_038746961.1">
    <property type="nucleotide sequence ID" value="XM_038887919.1"/>
</dbReference>
<dbReference type="InterPro" id="IPR036291">
    <property type="entry name" value="NAD(P)-bd_dom_sf"/>
</dbReference>
<dbReference type="EMBL" id="JAATWM020000014">
    <property type="protein sequence ID" value="KAF9877500.1"/>
    <property type="molecule type" value="Genomic_DNA"/>
</dbReference>
<dbReference type="Pfam" id="PF05368">
    <property type="entry name" value="NmrA"/>
    <property type="match status" value="1"/>
</dbReference>
<dbReference type="CDD" id="cd05251">
    <property type="entry name" value="NmrA_like_SDR_a"/>
    <property type="match status" value="1"/>
</dbReference>
<keyword evidence="8" id="KW-1185">Reference proteome</keyword>
<evidence type="ECO:0000256" key="2">
    <source>
        <dbReference type="ARBA" id="ARBA00022630"/>
    </source>
</evidence>
<evidence type="ECO:0000256" key="5">
    <source>
        <dbReference type="ARBA" id="ARBA00023242"/>
    </source>
</evidence>
<dbReference type="InterPro" id="IPR021858">
    <property type="entry name" value="Fun_TF"/>
</dbReference>
<proteinExistence type="inferred from homology"/>
<dbReference type="Gene3D" id="3.90.25.10">
    <property type="entry name" value="UDP-galactose 4-epimerase, domain 1"/>
    <property type="match status" value="1"/>
</dbReference>
<evidence type="ECO:0000256" key="4">
    <source>
        <dbReference type="ARBA" id="ARBA00023002"/>
    </source>
</evidence>
<evidence type="ECO:0000313" key="8">
    <source>
        <dbReference type="Proteomes" id="UP000781932"/>
    </source>
</evidence>
<dbReference type="PROSITE" id="PS51387">
    <property type="entry name" value="FAD_PCMH"/>
    <property type="match status" value="1"/>
</dbReference>
<keyword evidence="3" id="KW-0274">FAD</keyword>
<evidence type="ECO:0000313" key="7">
    <source>
        <dbReference type="EMBL" id="KAF9877500.1"/>
    </source>
</evidence>
<dbReference type="AlphaFoldDB" id="A0A9P6LLQ8"/>
<evidence type="ECO:0000256" key="1">
    <source>
        <dbReference type="ARBA" id="ARBA00005466"/>
    </source>
</evidence>
<dbReference type="InterPro" id="IPR036318">
    <property type="entry name" value="FAD-bd_PCMH-like_sf"/>
</dbReference>
<dbReference type="SUPFAM" id="SSF51735">
    <property type="entry name" value="NAD(P)-binding Rossmann-fold domains"/>
    <property type="match status" value="1"/>
</dbReference>
<feature type="domain" description="FAD-binding PCMH-type" evidence="6">
    <location>
        <begin position="635"/>
        <end position="810"/>
    </location>
</feature>
<evidence type="ECO:0000256" key="3">
    <source>
        <dbReference type="ARBA" id="ARBA00022827"/>
    </source>
</evidence>
<evidence type="ECO:0000259" key="6">
    <source>
        <dbReference type="PROSITE" id="PS51387"/>
    </source>
</evidence>
<dbReference type="OrthoDB" id="300709at2759"/>